<accession>A0A814VFF3</accession>
<gene>
    <name evidence="2" type="ORF">EDS130_LOCUS20658</name>
    <name evidence="3" type="ORF">XAT740_LOCUS23055</name>
</gene>
<keyword evidence="1" id="KW-0812">Transmembrane</keyword>
<dbReference type="Proteomes" id="UP000663828">
    <property type="component" value="Unassembled WGS sequence"/>
</dbReference>
<dbReference type="Pfam" id="PF16980">
    <property type="entry name" value="CitMHS_2"/>
    <property type="match status" value="1"/>
</dbReference>
<evidence type="ECO:0008006" key="5">
    <source>
        <dbReference type="Google" id="ProtNLM"/>
    </source>
</evidence>
<dbReference type="InterPro" id="IPR031566">
    <property type="entry name" value="CitMHS_2"/>
</dbReference>
<feature type="transmembrane region" description="Helical" evidence="1">
    <location>
        <begin position="38"/>
        <end position="59"/>
    </location>
</feature>
<proteinExistence type="predicted"/>
<protein>
    <recommendedName>
        <fullName evidence="5">Citrate transporter-like domain-containing protein</fullName>
    </recommendedName>
</protein>
<feature type="transmembrane region" description="Helical" evidence="1">
    <location>
        <begin position="162"/>
        <end position="182"/>
    </location>
</feature>
<sequence length="329" mass="36886">MLIGNCAGVLSPLGDPPLYMGYTNGVKFGFTFQHLYKVFLVANGYILVVFGLIDLFNAWTYRKAKRIPKAQQYKLTSCEEKYDLSSALPIQWHGLYHGVFLILIIGTVLFKGFDIPSKWSEYVQELILLIITIVCICFDAVWTNQSLGQWWQRNYPTRVEPVAEVIVIFVGLFFTMSAPITILSNINLQLGPKLLFFFSGIFAALLDNAPVYISFAASAAGRYNITVDQSNSNGFLSTLFTKHESDAIITMRAISAGSVLMGACTLLGNAPNMIVALMATRYTYRVNNSLRQIEQIPVYHLETIGFIRFMITSCLILTLIFVFIALLML</sequence>
<evidence type="ECO:0000313" key="2">
    <source>
        <dbReference type="EMBL" id="CAF1113554.1"/>
    </source>
</evidence>
<dbReference type="AlphaFoldDB" id="A0A814VFF3"/>
<feature type="transmembrane region" description="Helical" evidence="1">
    <location>
        <begin position="122"/>
        <end position="142"/>
    </location>
</feature>
<keyword evidence="1" id="KW-1133">Transmembrane helix</keyword>
<evidence type="ECO:0000313" key="3">
    <source>
        <dbReference type="EMBL" id="CAF1189947.1"/>
    </source>
</evidence>
<name>A0A814VFF3_ADIRI</name>
<dbReference type="Proteomes" id="UP000663852">
    <property type="component" value="Unassembled WGS sequence"/>
</dbReference>
<feature type="transmembrane region" description="Helical" evidence="1">
    <location>
        <begin position="259"/>
        <end position="284"/>
    </location>
</feature>
<comment type="caution">
    <text evidence="3">The sequence shown here is derived from an EMBL/GenBank/DDBJ whole genome shotgun (WGS) entry which is preliminary data.</text>
</comment>
<feature type="transmembrane region" description="Helical" evidence="1">
    <location>
        <begin position="194"/>
        <end position="213"/>
    </location>
</feature>
<dbReference type="OrthoDB" id="2160233at2759"/>
<keyword evidence="4" id="KW-1185">Reference proteome</keyword>
<reference evidence="3" key="1">
    <citation type="submission" date="2021-02" db="EMBL/GenBank/DDBJ databases">
        <authorList>
            <person name="Nowell W R."/>
        </authorList>
    </citation>
    <scope>NUCLEOTIDE SEQUENCE</scope>
</reference>
<evidence type="ECO:0000313" key="4">
    <source>
        <dbReference type="Proteomes" id="UP000663828"/>
    </source>
</evidence>
<feature type="transmembrane region" description="Helical" evidence="1">
    <location>
        <begin position="305"/>
        <end position="328"/>
    </location>
</feature>
<dbReference type="EMBL" id="CAJNOR010001727">
    <property type="protein sequence ID" value="CAF1189947.1"/>
    <property type="molecule type" value="Genomic_DNA"/>
</dbReference>
<keyword evidence="1" id="KW-0472">Membrane</keyword>
<dbReference type="EMBL" id="CAJNOJ010000102">
    <property type="protein sequence ID" value="CAF1113554.1"/>
    <property type="molecule type" value="Genomic_DNA"/>
</dbReference>
<evidence type="ECO:0000256" key="1">
    <source>
        <dbReference type="SAM" id="Phobius"/>
    </source>
</evidence>
<feature type="transmembrane region" description="Helical" evidence="1">
    <location>
        <begin position="90"/>
        <end position="110"/>
    </location>
</feature>
<organism evidence="3 4">
    <name type="scientific">Adineta ricciae</name>
    <name type="common">Rotifer</name>
    <dbReference type="NCBI Taxonomy" id="249248"/>
    <lineage>
        <taxon>Eukaryota</taxon>
        <taxon>Metazoa</taxon>
        <taxon>Spiralia</taxon>
        <taxon>Gnathifera</taxon>
        <taxon>Rotifera</taxon>
        <taxon>Eurotatoria</taxon>
        <taxon>Bdelloidea</taxon>
        <taxon>Adinetida</taxon>
        <taxon>Adinetidae</taxon>
        <taxon>Adineta</taxon>
    </lineage>
</organism>